<feature type="compositionally biased region" description="Polar residues" evidence="12">
    <location>
        <begin position="817"/>
        <end position="835"/>
    </location>
</feature>
<dbReference type="GO" id="GO:0005524">
    <property type="term" value="F:ATP binding"/>
    <property type="evidence" value="ECO:0007669"/>
    <property type="project" value="UniProtKB-UniRule"/>
</dbReference>
<feature type="compositionally biased region" description="Low complexity" evidence="12">
    <location>
        <begin position="228"/>
        <end position="239"/>
    </location>
</feature>
<evidence type="ECO:0000256" key="10">
    <source>
        <dbReference type="ARBA" id="ARBA00051680"/>
    </source>
</evidence>
<feature type="region of interest" description="Disordered" evidence="12">
    <location>
        <begin position="581"/>
        <end position="656"/>
    </location>
</feature>
<feature type="domain" description="Protein kinase" evidence="13">
    <location>
        <begin position="1101"/>
        <end position="1397"/>
    </location>
</feature>
<dbReference type="PROSITE" id="PS00107">
    <property type="entry name" value="PROTEIN_KINASE_ATP"/>
    <property type="match status" value="1"/>
</dbReference>
<feature type="region of interest" description="Disordered" evidence="12">
    <location>
        <begin position="139"/>
        <end position="158"/>
    </location>
</feature>
<dbReference type="EC" id="2.7.12.1" evidence="2"/>
<dbReference type="InParanoid" id="A0A2K1QYU8"/>
<dbReference type="Pfam" id="PF00069">
    <property type="entry name" value="Pkinase"/>
    <property type="match status" value="1"/>
</dbReference>
<dbReference type="InterPro" id="IPR042521">
    <property type="entry name" value="DYRK"/>
</dbReference>
<dbReference type="SMART" id="SM00220">
    <property type="entry name" value="S_TKc"/>
    <property type="match status" value="1"/>
</dbReference>
<feature type="compositionally biased region" description="Polar residues" evidence="12">
    <location>
        <begin position="891"/>
        <end position="903"/>
    </location>
</feature>
<dbReference type="Gene3D" id="3.30.10.30">
    <property type="entry name" value="DYRK"/>
    <property type="match status" value="1"/>
</dbReference>
<evidence type="ECO:0000256" key="2">
    <source>
        <dbReference type="ARBA" id="ARBA00013203"/>
    </source>
</evidence>
<keyword evidence="15" id="KW-1185">Reference proteome</keyword>
<comment type="catalytic activity">
    <reaction evidence="10">
        <text>L-tyrosyl-[protein] + ATP = O-phospho-L-tyrosyl-[protein] + ADP + H(+)</text>
        <dbReference type="Rhea" id="RHEA:10596"/>
        <dbReference type="Rhea" id="RHEA-COMP:10136"/>
        <dbReference type="Rhea" id="RHEA-COMP:20101"/>
        <dbReference type="ChEBI" id="CHEBI:15378"/>
        <dbReference type="ChEBI" id="CHEBI:30616"/>
        <dbReference type="ChEBI" id="CHEBI:46858"/>
        <dbReference type="ChEBI" id="CHEBI:61978"/>
        <dbReference type="ChEBI" id="CHEBI:456216"/>
        <dbReference type="EC" id="2.7.12.1"/>
    </reaction>
</comment>
<organism evidence="14 15">
    <name type="scientific">Sphaceloma murrayae</name>
    <dbReference type="NCBI Taxonomy" id="2082308"/>
    <lineage>
        <taxon>Eukaryota</taxon>
        <taxon>Fungi</taxon>
        <taxon>Dikarya</taxon>
        <taxon>Ascomycota</taxon>
        <taxon>Pezizomycotina</taxon>
        <taxon>Dothideomycetes</taxon>
        <taxon>Dothideomycetidae</taxon>
        <taxon>Myriangiales</taxon>
        <taxon>Elsinoaceae</taxon>
        <taxon>Sphaceloma</taxon>
    </lineage>
</organism>
<sequence>MEVTTRYQSHDRSRSLFGRANHNQSEDSSTDAESRSRKKFLRTNNPNDDDSTFRKPSMPASAMKQTGDSRSSLLSRKRSVGSRQPSGTLHGPRPLENAGKRIFSEGNRQPSTDARGSQLPASSSMPVLTKTTAKHRVSLGTAGGHQIARKELPTREESQTFSFLPPVNFDDFQSSIASYEHTSETKLTTNGHAGSFSMDDLSNDVNPSATTPKYARGRAVENNMRVPSGQSVQSSSSESFAPRRNLSQSKKEASSYAKDSHLAVRSRRVSALPTVGQTSNPPIANARSPRKSVGPGLLTNMLNNRKPQDYEIPLSAPTSQPDSSRTSPLSRSRRRTLVSQANAASNDLPRAMAPTRSSQAKSMQPPPRQQGNAQTNDPTTPSDHHKRARSSSRPAAGRNHLRATTPSSSGNKRQSGRASGLGARTISPTDARRLRRLSMMQNPMPSSKPSPPAQQLEPMPDLRTTAKSPSMIPRKMSLTPSSARGTPDSNNLYMSATSLSRSSSHQSLRTVNNPGLPRMTQSPSLSRLPTPRARNVYSSAETQDEEIVPPVPAIPKAYESPQEQIDTPFFANIPKSLYNDQPMSATSANPYEHDLGHNSVRNSGGSRKQSLSVPGPQQYVAQQASSARPSIDEARNNAPQTPAPKKKSLQPIRLPPLSLQPLSTPTAARIAALPHPSQEVDGRDTTPPPKRGFAKTPSTPMTASKATFHRRYDDETSKPAYGLRSSTSHHALRGVDHSAFDQFANAAPMPVPTNKRQITPFASGSLPKGGAEFMPNLDKPLPDEYSLGHQEIKVQTSKPMGPRPRTASKTMAKDAASTHTASSNEEVETPSSGSSLRRKWSLRFRSASKTATRTQAETATDSVSHDYPKMPPPKMPASAAWTEQPDAASRKTPTGSTRSSMETNRLRAPQATKSSTNAAETISTKSDTVPSAPRTTYRAMHSNPAPQQTVTPRSSSWSVLGQMRSSAPSAKPSQTELKRKSPTSAPVLDKDDLAADDEMKRLALKRRDVESAAKETDELKKLATPKSRLTPAQAIQSSAGLLNIYEKGEIIDYKEGVYFCGSKNAKKHVGDISAAGTTNFGYDDERGDYNICMGDHLAYRYEVIDVLGKGSFGQVVRCIDHKEGGLVAVKIIRNKKRFHQQALVEVNILNKLKEWDPNGTHATLTVTSSFYFRSHLCIVTPCLSINLYELIREHSFQGFSLCLIRRFARQILACLQLLQGKHIIHCDLKPENILLCDPRRADVRVIDFGSSCKSHEKVYTYIQSRFYRSPEVILGSEYGLGIDMWSFGCILAELYTGYPIFPGENEQEQLACIMEIFGPPSRDIIEKCSRRKLFFDSSWKPRVTVSSKGRRRRPSSKSLNVALKCDDEAFLDFITQCLRWDPERRLRPDQAISHPFVANEPMRRPDRLRPRTAGQRDKPVATGGIPSPTKRSAPSATAAVSSTSTISAQTPAKESRMRPLPQTPSAAVRGTGATPSAAIGKGSPIKSTISATRRQSNIPPSTASGMDMAAAGGVKRLSSGFAMGSSINSNPSLGQGSGLPRMASGRLTNGSTATNGVSGTTNTASDLASAAARESMGVAGTKWR</sequence>
<dbReference type="OrthoDB" id="9332038at2759"/>
<dbReference type="Gene3D" id="3.30.200.20">
    <property type="entry name" value="Phosphorylase Kinase, domain 1"/>
    <property type="match status" value="1"/>
</dbReference>
<dbReference type="GO" id="GO:0005737">
    <property type="term" value="C:cytoplasm"/>
    <property type="evidence" value="ECO:0007669"/>
    <property type="project" value="TreeGrafter"/>
</dbReference>
<dbReference type="GO" id="GO:0004674">
    <property type="term" value="F:protein serine/threonine kinase activity"/>
    <property type="evidence" value="ECO:0007669"/>
    <property type="project" value="UniProtKB-KW"/>
</dbReference>
<feature type="compositionally biased region" description="Polar residues" evidence="12">
    <location>
        <begin position="508"/>
        <end position="527"/>
    </location>
</feature>
<dbReference type="Gene3D" id="1.10.510.10">
    <property type="entry name" value="Transferase(Phosphotransferase) domain 1"/>
    <property type="match status" value="1"/>
</dbReference>
<dbReference type="Proteomes" id="UP000243797">
    <property type="component" value="Unassembled WGS sequence"/>
</dbReference>
<keyword evidence="4" id="KW-0808">Transferase</keyword>
<evidence type="ECO:0000256" key="9">
    <source>
        <dbReference type="ARBA" id="ARBA00049308"/>
    </source>
</evidence>
<evidence type="ECO:0000256" key="3">
    <source>
        <dbReference type="ARBA" id="ARBA00022527"/>
    </source>
</evidence>
<dbReference type="PROSITE" id="PS00108">
    <property type="entry name" value="PROTEIN_KINASE_ST"/>
    <property type="match status" value="1"/>
</dbReference>
<keyword evidence="5 11" id="KW-0547">Nucleotide-binding</keyword>
<feature type="compositionally biased region" description="Polar residues" evidence="12">
    <location>
        <begin position="106"/>
        <end position="127"/>
    </location>
</feature>
<feature type="compositionally biased region" description="Polar residues" evidence="12">
    <location>
        <begin position="911"/>
        <end position="929"/>
    </location>
</feature>
<dbReference type="GO" id="GO:0005856">
    <property type="term" value="C:cytoskeleton"/>
    <property type="evidence" value="ECO:0007669"/>
    <property type="project" value="TreeGrafter"/>
</dbReference>
<feature type="region of interest" description="Disordered" evidence="12">
    <location>
        <begin position="1391"/>
        <end position="1504"/>
    </location>
</feature>
<feature type="compositionally biased region" description="Low complexity" evidence="12">
    <location>
        <begin position="495"/>
        <end position="507"/>
    </location>
</feature>
<protein>
    <recommendedName>
        <fullName evidence="2">dual-specificity kinase</fullName>
        <ecNumber evidence="2">2.7.12.1</ecNumber>
    </recommendedName>
</protein>
<feature type="region of interest" description="Disordered" evidence="12">
    <location>
        <begin position="1528"/>
        <end position="1563"/>
    </location>
</feature>
<feature type="compositionally biased region" description="Polar residues" evidence="12">
    <location>
        <begin position="619"/>
        <end position="628"/>
    </location>
</feature>
<evidence type="ECO:0000256" key="11">
    <source>
        <dbReference type="PROSITE-ProRule" id="PRU10141"/>
    </source>
</evidence>
<dbReference type="PANTHER" id="PTHR24058">
    <property type="entry name" value="DUAL SPECIFICITY PROTEIN KINASE"/>
    <property type="match status" value="1"/>
</dbReference>
<gene>
    <name evidence="14" type="ORF">CAC42_5674</name>
</gene>
<evidence type="ECO:0000256" key="12">
    <source>
        <dbReference type="SAM" id="MobiDB-lite"/>
    </source>
</evidence>
<feature type="compositionally biased region" description="Basic and acidic residues" evidence="12">
    <location>
        <begin position="1401"/>
        <end position="1419"/>
    </location>
</feature>
<dbReference type="InterPro" id="IPR011009">
    <property type="entry name" value="Kinase-like_dom_sf"/>
</dbReference>
<dbReference type="SUPFAM" id="SSF56112">
    <property type="entry name" value="Protein kinase-like (PK-like)"/>
    <property type="match status" value="1"/>
</dbReference>
<feature type="compositionally biased region" description="Polar residues" evidence="12">
    <location>
        <begin position="599"/>
        <end position="612"/>
    </location>
</feature>
<dbReference type="CDD" id="cd14210">
    <property type="entry name" value="PKc_DYRK"/>
    <property type="match status" value="1"/>
</dbReference>
<dbReference type="STRING" id="2082308.A0A2K1QYU8"/>
<evidence type="ECO:0000256" key="5">
    <source>
        <dbReference type="ARBA" id="ARBA00022741"/>
    </source>
</evidence>
<evidence type="ECO:0000313" key="14">
    <source>
        <dbReference type="EMBL" id="PNS20224.1"/>
    </source>
</evidence>
<evidence type="ECO:0000259" key="13">
    <source>
        <dbReference type="PROSITE" id="PS50011"/>
    </source>
</evidence>
<feature type="compositionally biased region" description="Low complexity" evidence="12">
    <location>
        <begin position="1432"/>
        <end position="1450"/>
    </location>
</feature>
<dbReference type="GO" id="GO:0004712">
    <property type="term" value="F:protein serine/threonine/tyrosine kinase activity"/>
    <property type="evidence" value="ECO:0007669"/>
    <property type="project" value="UniProtKB-EC"/>
</dbReference>
<feature type="binding site" evidence="11">
    <location>
        <position position="1130"/>
    </location>
    <ligand>
        <name>ATP</name>
        <dbReference type="ChEBI" id="CHEBI:30616"/>
    </ligand>
</feature>
<accession>A0A2K1QYU8</accession>
<dbReference type="InterPro" id="IPR000719">
    <property type="entry name" value="Prot_kinase_dom"/>
</dbReference>
<dbReference type="InterPro" id="IPR008271">
    <property type="entry name" value="Ser/Thr_kinase_AS"/>
</dbReference>
<dbReference type="InterPro" id="IPR050494">
    <property type="entry name" value="Ser_Thr_dual-spec_kinase"/>
</dbReference>
<feature type="compositionally biased region" description="Basic and acidic residues" evidence="12">
    <location>
        <begin position="148"/>
        <end position="158"/>
    </location>
</feature>
<feature type="region of interest" description="Disordered" evidence="12">
    <location>
        <begin position="198"/>
        <end position="531"/>
    </location>
</feature>
<comment type="catalytic activity">
    <reaction evidence="9">
        <text>L-threonyl-[protein] + ATP = O-phospho-L-threonyl-[protein] + ADP + H(+)</text>
        <dbReference type="Rhea" id="RHEA:46608"/>
        <dbReference type="Rhea" id="RHEA-COMP:11060"/>
        <dbReference type="Rhea" id="RHEA-COMP:11605"/>
        <dbReference type="ChEBI" id="CHEBI:15378"/>
        <dbReference type="ChEBI" id="CHEBI:30013"/>
        <dbReference type="ChEBI" id="CHEBI:30616"/>
        <dbReference type="ChEBI" id="CHEBI:61977"/>
        <dbReference type="ChEBI" id="CHEBI:456216"/>
        <dbReference type="EC" id="2.7.12.1"/>
    </reaction>
</comment>
<feature type="compositionally biased region" description="Polar residues" evidence="12">
    <location>
        <begin position="478"/>
        <end position="494"/>
    </location>
</feature>
<proteinExistence type="inferred from homology"/>
<reference evidence="14 15" key="1">
    <citation type="submission" date="2017-06" db="EMBL/GenBank/DDBJ databases">
        <title>Draft genome sequence of a variant of Elsinoe murrayae.</title>
        <authorList>
            <person name="Cheng Q."/>
        </authorList>
    </citation>
    <scope>NUCLEOTIDE SEQUENCE [LARGE SCALE GENOMIC DNA]</scope>
    <source>
        <strain evidence="14 15">CQ-2017a</strain>
    </source>
</reference>
<evidence type="ECO:0000256" key="8">
    <source>
        <dbReference type="ARBA" id="ARBA00049003"/>
    </source>
</evidence>
<feature type="compositionally biased region" description="Polar residues" evidence="12">
    <location>
        <begin position="1546"/>
        <end position="1563"/>
    </location>
</feature>
<dbReference type="EMBL" id="NKHZ01000025">
    <property type="protein sequence ID" value="PNS20224.1"/>
    <property type="molecule type" value="Genomic_DNA"/>
</dbReference>
<feature type="region of interest" description="Disordered" evidence="12">
    <location>
        <begin position="1"/>
        <end position="127"/>
    </location>
</feature>
<keyword evidence="3" id="KW-0723">Serine/threonine-protein kinase</keyword>
<comment type="catalytic activity">
    <reaction evidence="8">
        <text>L-seryl-[protein] + ATP = O-phospho-L-seryl-[protein] + ADP + H(+)</text>
        <dbReference type="Rhea" id="RHEA:17989"/>
        <dbReference type="Rhea" id="RHEA-COMP:9863"/>
        <dbReference type="Rhea" id="RHEA-COMP:11604"/>
        <dbReference type="ChEBI" id="CHEBI:15378"/>
        <dbReference type="ChEBI" id="CHEBI:29999"/>
        <dbReference type="ChEBI" id="CHEBI:30616"/>
        <dbReference type="ChEBI" id="CHEBI:83421"/>
        <dbReference type="ChEBI" id="CHEBI:456216"/>
        <dbReference type="EC" id="2.7.12.1"/>
    </reaction>
</comment>
<feature type="compositionally biased region" description="Basic and acidic residues" evidence="12">
    <location>
        <begin position="249"/>
        <end position="262"/>
    </location>
</feature>
<feature type="region of interest" description="Disordered" evidence="12">
    <location>
        <begin position="673"/>
        <end position="701"/>
    </location>
</feature>
<feature type="compositionally biased region" description="Polar residues" evidence="12">
    <location>
        <begin position="847"/>
        <end position="862"/>
    </location>
</feature>
<comment type="caution">
    <text evidence="14">The sequence shown here is derived from an EMBL/GenBank/DDBJ whole genome shotgun (WGS) entry which is preliminary data.</text>
</comment>
<keyword evidence="7 11" id="KW-0067">ATP-binding</keyword>
<name>A0A2K1QYU8_9PEZI</name>
<dbReference type="PANTHER" id="PTHR24058:SF22">
    <property type="entry name" value="DUAL SPECIFICITY TYROSINE-PHOSPHORYLATION-REGULATED KINASE 4"/>
    <property type="match status" value="1"/>
</dbReference>
<dbReference type="PROSITE" id="PS50011">
    <property type="entry name" value="PROTEIN_KINASE_DOM"/>
    <property type="match status" value="1"/>
</dbReference>
<feature type="compositionally biased region" description="Polar residues" evidence="12">
    <location>
        <begin position="944"/>
        <end position="975"/>
    </location>
</feature>
<feature type="compositionally biased region" description="Polar residues" evidence="12">
    <location>
        <begin position="1485"/>
        <end position="1504"/>
    </location>
</feature>
<dbReference type="InterPro" id="IPR017441">
    <property type="entry name" value="Protein_kinase_ATP_BS"/>
</dbReference>
<feature type="compositionally biased region" description="Polar residues" evidence="12">
    <location>
        <begin position="369"/>
        <end position="381"/>
    </location>
</feature>
<evidence type="ECO:0000256" key="7">
    <source>
        <dbReference type="ARBA" id="ARBA00022840"/>
    </source>
</evidence>
<feature type="region of interest" description="Disordered" evidence="12">
    <location>
        <begin position="750"/>
        <end position="989"/>
    </location>
</feature>
<evidence type="ECO:0000313" key="15">
    <source>
        <dbReference type="Proteomes" id="UP000243797"/>
    </source>
</evidence>
<keyword evidence="6" id="KW-0418">Kinase</keyword>
<feature type="compositionally biased region" description="Polar residues" evidence="12">
    <location>
        <begin position="402"/>
        <end position="417"/>
    </location>
</feature>
<evidence type="ECO:0000256" key="1">
    <source>
        <dbReference type="ARBA" id="ARBA00008867"/>
    </source>
</evidence>
<evidence type="ECO:0000256" key="4">
    <source>
        <dbReference type="ARBA" id="ARBA00022679"/>
    </source>
</evidence>
<comment type="similarity">
    <text evidence="1">Belongs to the protein kinase superfamily. CMGC Ser/Thr protein kinase family. MNB/DYRK subfamily.</text>
</comment>
<evidence type="ECO:0000256" key="6">
    <source>
        <dbReference type="ARBA" id="ARBA00022777"/>
    </source>
</evidence>